<feature type="transmembrane region" description="Helical" evidence="1">
    <location>
        <begin position="108"/>
        <end position="127"/>
    </location>
</feature>
<evidence type="ECO:0000313" key="3">
    <source>
        <dbReference type="Proteomes" id="UP000016887"/>
    </source>
</evidence>
<evidence type="ECO:0000256" key="1">
    <source>
        <dbReference type="SAM" id="Phobius"/>
    </source>
</evidence>
<organism evidence="2 3">
    <name type="scientific">Aeropyrum camini SY1 = JCM 12091</name>
    <dbReference type="NCBI Taxonomy" id="1198449"/>
    <lineage>
        <taxon>Archaea</taxon>
        <taxon>Thermoproteota</taxon>
        <taxon>Thermoprotei</taxon>
        <taxon>Desulfurococcales</taxon>
        <taxon>Desulfurococcaceae</taxon>
        <taxon>Aeropyrum</taxon>
    </lineage>
</organism>
<dbReference type="KEGG" id="acj:ACAM_0970"/>
<keyword evidence="3" id="KW-1185">Reference proteome</keyword>
<accession>U3TGH1</accession>
<feature type="transmembrane region" description="Helical" evidence="1">
    <location>
        <begin position="6"/>
        <end position="30"/>
    </location>
</feature>
<name>U3TGH1_9CREN</name>
<dbReference type="RefSeq" id="WP_022541712.1">
    <property type="nucleotide sequence ID" value="NC_022521.1"/>
</dbReference>
<feature type="transmembrane region" description="Helical" evidence="1">
    <location>
        <begin position="42"/>
        <end position="65"/>
    </location>
</feature>
<keyword evidence="1" id="KW-0472">Membrane</keyword>
<evidence type="ECO:0000313" key="2">
    <source>
        <dbReference type="EMBL" id="BAN90439.1"/>
    </source>
</evidence>
<sequence>MPQYYMALQLLHVLAAILWAGAIFNSLWMLARGRDDELREVLRLTGWPATLGIVLAGVTGLAMAHLRGYPPLAHAKIALYILLFVVGGYAHYRLAARKGGGMEATVKMLLLAAAAVTAGLVVVGWMLRFGL</sequence>
<feature type="transmembrane region" description="Helical" evidence="1">
    <location>
        <begin position="77"/>
        <end position="96"/>
    </location>
</feature>
<dbReference type="AlphaFoldDB" id="U3TGH1"/>
<dbReference type="Proteomes" id="UP000016887">
    <property type="component" value="Chromosome"/>
</dbReference>
<protein>
    <recommendedName>
        <fullName evidence="4">Protoporphyrinogen IX oxidase</fullName>
    </recommendedName>
</protein>
<dbReference type="GeneID" id="17110319"/>
<reference evidence="2 3" key="1">
    <citation type="journal article" date="2013" name="Appl. Environ. Microbiol.">
        <title>Variation of the Virus-Related Elements within Syntenic Genomes of the Hyperthermophilic Archaeon Aeropyrum.</title>
        <authorList>
            <person name="Daifuku T."/>
            <person name="Yoshida T."/>
            <person name="Kitamura T."/>
            <person name="Kawaichi S."/>
            <person name="Inoue T."/>
            <person name="Nomura K."/>
            <person name="Yoshida Y."/>
            <person name="Kuno S."/>
            <person name="Sako Y."/>
        </authorList>
    </citation>
    <scope>NUCLEOTIDE SEQUENCE [LARGE SCALE GENOMIC DNA]</scope>
    <source>
        <strain evidence="2 3">SY1</strain>
    </source>
</reference>
<gene>
    <name evidence="2" type="ORF">ACAM_0970</name>
</gene>
<keyword evidence="1" id="KW-0812">Transmembrane</keyword>
<dbReference type="EMBL" id="AP012489">
    <property type="protein sequence ID" value="BAN90439.1"/>
    <property type="molecule type" value="Genomic_DNA"/>
</dbReference>
<keyword evidence="1" id="KW-1133">Transmembrane helix</keyword>
<evidence type="ECO:0008006" key="4">
    <source>
        <dbReference type="Google" id="ProtNLM"/>
    </source>
</evidence>
<dbReference type="eggNOG" id="arCOG14942">
    <property type="taxonomic scope" value="Archaea"/>
</dbReference>
<dbReference type="OrthoDB" id="379368at2157"/>
<proteinExistence type="predicted"/>